<proteinExistence type="predicted"/>
<evidence type="ECO:0000313" key="2">
    <source>
        <dbReference type="Proteomes" id="UP000004295"/>
    </source>
</evidence>
<keyword evidence="2" id="KW-1185">Reference proteome</keyword>
<dbReference type="EMBL" id="ACNN01000032">
    <property type="protein sequence ID" value="EEN82143.1"/>
    <property type="molecule type" value="Genomic_DNA"/>
</dbReference>
<dbReference type="Proteomes" id="UP000004295">
    <property type="component" value="Unassembled WGS sequence"/>
</dbReference>
<gene>
    <name evidence="1" type="ORF">POREN0001_0118</name>
</gene>
<dbReference type="AlphaFoldDB" id="C3JCH3"/>
<dbReference type="STRING" id="553175.POREN0001_0118"/>
<accession>C3JCH3</accession>
<organism evidence="1 2">
    <name type="scientific">Porphyromonas endodontalis (strain ATCC 35406 / DSM 24491 / JCM 8526 / CCUG 16442 / BCRC 14492 / NCTC 13058 / HG 370)</name>
    <name type="common">Bacteroides endodontalis</name>
    <dbReference type="NCBI Taxonomy" id="553175"/>
    <lineage>
        <taxon>Bacteria</taxon>
        <taxon>Pseudomonadati</taxon>
        <taxon>Bacteroidota</taxon>
        <taxon>Bacteroidia</taxon>
        <taxon>Bacteroidales</taxon>
        <taxon>Porphyromonadaceae</taxon>
        <taxon>Porphyromonas</taxon>
    </lineage>
</organism>
<protein>
    <submittedName>
        <fullName evidence="1">Uncharacterized protein</fullName>
    </submittedName>
</protein>
<reference evidence="1 2" key="1">
    <citation type="submission" date="2009-04" db="EMBL/GenBank/DDBJ databases">
        <authorList>
            <person name="Sebastian Y."/>
            <person name="Madupu R."/>
            <person name="Durkin A.S."/>
            <person name="Torralba M."/>
            <person name="Methe B."/>
            <person name="Sutton G.G."/>
            <person name="Strausberg R.L."/>
            <person name="Nelson K.E."/>
        </authorList>
    </citation>
    <scope>NUCLEOTIDE SEQUENCE [LARGE SCALE GENOMIC DNA]</scope>
    <source>
        <strain evidence="2">ATCC 35406 / BCRC 14492 / JCM 8526 / NCTC 13058 / HG 370</strain>
    </source>
</reference>
<evidence type="ECO:0000313" key="1">
    <source>
        <dbReference type="EMBL" id="EEN82143.1"/>
    </source>
</evidence>
<sequence>MLAVKLQINRPKHSMSCFMGNDVVLGAYGIFVMRSEIYGLE</sequence>
<comment type="caution">
    <text evidence="1">The sequence shown here is derived from an EMBL/GenBank/DDBJ whole genome shotgun (WGS) entry which is preliminary data.</text>
</comment>
<name>C3JCH3_POREA</name>